<dbReference type="SUPFAM" id="SSF56574">
    <property type="entry name" value="Serpins"/>
    <property type="match status" value="1"/>
</dbReference>
<evidence type="ECO:0000256" key="1">
    <source>
        <dbReference type="ARBA" id="ARBA00009500"/>
    </source>
</evidence>
<feature type="domain" description="Serpin" evidence="5">
    <location>
        <begin position="48"/>
        <end position="390"/>
    </location>
</feature>
<dbReference type="PANTHER" id="PTHR11461">
    <property type="entry name" value="SERINE PROTEASE INHIBITOR, SERPIN"/>
    <property type="match status" value="1"/>
</dbReference>
<accession>T1D2D0</accession>
<dbReference type="AlphaFoldDB" id="T1D2D0"/>
<dbReference type="InterPro" id="IPR042178">
    <property type="entry name" value="Serpin_sf_1"/>
</dbReference>
<organism evidence="6">
    <name type="scientific">Psorophora albipes</name>
    <dbReference type="NCBI Taxonomy" id="869069"/>
    <lineage>
        <taxon>Eukaryota</taxon>
        <taxon>Metazoa</taxon>
        <taxon>Ecdysozoa</taxon>
        <taxon>Arthropoda</taxon>
        <taxon>Hexapoda</taxon>
        <taxon>Insecta</taxon>
        <taxon>Pterygota</taxon>
        <taxon>Neoptera</taxon>
        <taxon>Endopterygota</taxon>
        <taxon>Diptera</taxon>
        <taxon>Nematocera</taxon>
        <taxon>Culicoidea</taxon>
        <taxon>Culicidae</taxon>
        <taxon>Culicinae</taxon>
        <taxon>Aedini</taxon>
        <taxon>Psorophora</taxon>
    </lineage>
</organism>
<dbReference type="Gene3D" id="3.30.497.10">
    <property type="entry name" value="Antithrombin, subunit I, domain 2"/>
    <property type="match status" value="1"/>
</dbReference>
<reference evidence="6" key="1">
    <citation type="journal article" date="2013" name="BMC Genomics">
        <title>A deep insight into the sialotranscriptome of the mosquito, Psorophora albipes.</title>
        <authorList>
            <person name="Chagas A.C."/>
            <person name="Calvo E."/>
            <person name="Rios-Velasquez C.M."/>
            <person name="Pessoa F.A."/>
            <person name="Medeiros J.F."/>
            <person name="Ribeiro J.M."/>
        </authorList>
    </citation>
    <scope>NUCLEOTIDE SEQUENCE</scope>
</reference>
<feature type="non-terminal residue" evidence="6">
    <location>
        <position position="1"/>
    </location>
</feature>
<dbReference type="SMART" id="SM00093">
    <property type="entry name" value="SERPIN"/>
    <property type="match status" value="1"/>
</dbReference>
<protein>
    <submittedName>
        <fullName evidence="6">Putative salivary serpin</fullName>
    </submittedName>
</protein>
<dbReference type="InterPro" id="IPR042185">
    <property type="entry name" value="Serpin_sf_2"/>
</dbReference>
<name>T1D2D0_9DIPT</name>
<evidence type="ECO:0000256" key="4">
    <source>
        <dbReference type="RuleBase" id="RU000411"/>
    </source>
</evidence>
<dbReference type="EMBL" id="GALA01001658">
    <property type="protein sequence ID" value="JAA93194.1"/>
    <property type="molecule type" value="mRNA"/>
</dbReference>
<dbReference type="GO" id="GO:0005615">
    <property type="term" value="C:extracellular space"/>
    <property type="evidence" value="ECO:0007669"/>
    <property type="project" value="InterPro"/>
</dbReference>
<dbReference type="PANTHER" id="PTHR11461:SF211">
    <property type="entry name" value="GH10112P-RELATED"/>
    <property type="match status" value="1"/>
</dbReference>
<keyword evidence="2" id="KW-0646">Protease inhibitor</keyword>
<dbReference type="InterPro" id="IPR036186">
    <property type="entry name" value="Serpin_sf"/>
</dbReference>
<comment type="similarity">
    <text evidence="1 4">Belongs to the serpin family.</text>
</comment>
<dbReference type="InterPro" id="IPR023796">
    <property type="entry name" value="Serpin_dom"/>
</dbReference>
<evidence type="ECO:0000256" key="3">
    <source>
        <dbReference type="ARBA" id="ARBA00022900"/>
    </source>
</evidence>
<dbReference type="GO" id="GO:0004867">
    <property type="term" value="F:serine-type endopeptidase inhibitor activity"/>
    <property type="evidence" value="ECO:0007669"/>
    <property type="project" value="UniProtKB-KW"/>
</dbReference>
<dbReference type="InterPro" id="IPR000215">
    <property type="entry name" value="Serpin_fam"/>
</dbReference>
<dbReference type="Pfam" id="PF00079">
    <property type="entry name" value="Serpin"/>
    <property type="match status" value="1"/>
</dbReference>
<sequence length="415" mass="47385">CVLFFQLIIVSCYGQQIPPKDDTIYGGENNQAEEPKLDFSDILRKFAIKFYKGRFMEGQNLVVAPLLIFNAFMSLYNIADASTKFDIHSMVDIPQWAKEEQMFELERLSDSYLRPANTSHSHLSARLYYDSSIGKITRKLKGENLTTVASSFAKKSTFLSHVNGWVKREYPRSTDDLVRDYDVDGETKVFLAGAFSFAWPTHLTPTAVSEGEFQGEKVTFLEGSGVPTRHAKIDELKIEVVELKHVEMSEIKLWLVLPTEGATVKQFNEKLSVEVISKIEKSLQDKTLTVSVPEVSIEYNSQEDAYVMEVFDVFTSLFTTPSVQLADEKENFYPIKRFMMKSIFRLAKGDGQGQMSASPQATIKFDRPFVMMILTKDGDVPLLMANYFSPVDKIRDLMELERKYRLLAQQEKHDL</sequence>
<proteinExistence type="evidence at transcript level"/>
<evidence type="ECO:0000313" key="6">
    <source>
        <dbReference type="EMBL" id="JAA93194.1"/>
    </source>
</evidence>
<evidence type="ECO:0000259" key="5">
    <source>
        <dbReference type="SMART" id="SM00093"/>
    </source>
</evidence>
<dbReference type="Gene3D" id="2.30.39.10">
    <property type="entry name" value="Alpha-1-antitrypsin, domain 1"/>
    <property type="match status" value="1"/>
</dbReference>
<evidence type="ECO:0000256" key="2">
    <source>
        <dbReference type="ARBA" id="ARBA00022690"/>
    </source>
</evidence>
<keyword evidence="3" id="KW-0722">Serine protease inhibitor</keyword>